<comment type="cofactor">
    <cofactor evidence="12">
        <name>[4Fe-4S] cluster</name>
        <dbReference type="ChEBI" id="CHEBI:49883"/>
    </cofactor>
    <text evidence="12">Binds 3 [4Fe-4S] clusters per subunit.</text>
</comment>
<dbReference type="SUPFAM" id="SSF54862">
    <property type="entry name" value="4Fe-4S ferredoxins"/>
    <property type="match status" value="1"/>
</dbReference>
<gene>
    <name evidence="14" type="ordered locus">MycrhN_0030</name>
</gene>
<reference evidence="14 15" key="1">
    <citation type="submission" date="2011-12" db="EMBL/GenBank/DDBJ databases">
        <title>Complete sequence of Mycobacterium rhodesiae NBB3.</title>
        <authorList>
            <consortium name="US DOE Joint Genome Institute"/>
            <person name="Lucas S."/>
            <person name="Han J."/>
            <person name="Lapidus A."/>
            <person name="Cheng J.-F."/>
            <person name="Goodwin L."/>
            <person name="Pitluck S."/>
            <person name="Peters L."/>
            <person name="Mikhailova N."/>
            <person name="Gu W."/>
            <person name="Detter J.C."/>
            <person name="Han C."/>
            <person name="Tapia R."/>
            <person name="Land M."/>
            <person name="Hauser L."/>
            <person name="Kyrpides N."/>
            <person name="Ivanova N."/>
            <person name="Pagani I."/>
            <person name="Mattes T."/>
            <person name="Holmes A."/>
            <person name="Rutledge P."/>
            <person name="Paulsen I."/>
            <person name="Coleman N."/>
            <person name="Woyke T."/>
        </authorList>
    </citation>
    <scope>NUCLEOTIDE SEQUENCE [LARGE SCALE GENOMIC DNA]</scope>
    <source>
        <strain evidence="14 15">NBB3</strain>
    </source>
</reference>
<dbReference type="NCBIfam" id="TIGR02176">
    <property type="entry name" value="pyruv_ox_red"/>
    <property type="match status" value="1"/>
</dbReference>
<dbReference type="InterPro" id="IPR009014">
    <property type="entry name" value="Transketo_C/PFOR_II"/>
</dbReference>
<evidence type="ECO:0000256" key="7">
    <source>
        <dbReference type="ARBA" id="ARBA00023004"/>
    </source>
</evidence>
<dbReference type="InterPro" id="IPR019752">
    <property type="entry name" value="Pyrv/ketoisovalerate_OxRed_cat"/>
</dbReference>
<dbReference type="InterPro" id="IPR019456">
    <property type="entry name" value="Pyrv-flavodox_OxRtase_EKR"/>
</dbReference>
<dbReference type="RefSeq" id="WP_014208502.1">
    <property type="nucleotide sequence ID" value="NC_016604.1"/>
</dbReference>
<feature type="domain" description="4Fe-4S ferredoxin-type" evidence="13">
    <location>
        <begin position="739"/>
        <end position="760"/>
    </location>
</feature>
<dbReference type="PANTHER" id="PTHR32154">
    <property type="entry name" value="PYRUVATE-FLAVODOXIN OXIDOREDUCTASE-RELATED"/>
    <property type="match status" value="1"/>
</dbReference>
<dbReference type="AlphaFoldDB" id="G8RXY9"/>
<evidence type="ECO:0000256" key="12">
    <source>
        <dbReference type="PIRSR" id="PIRSR000159-50"/>
    </source>
</evidence>
<name>G8RXY9_MYCRN</name>
<dbReference type="EMBL" id="CP003169">
    <property type="protein sequence ID" value="AEV70682.1"/>
    <property type="molecule type" value="Genomic_DNA"/>
</dbReference>
<feature type="site" description="Important for catalytic activity" evidence="11">
    <location>
        <position position="62"/>
    </location>
</feature>
<dbReference type="SMART" id="SM00890">
    <property type="entry name" value="EKR"/>
    <property type="match status" value="1"/>
</dbReference>
<feature type="binding site" evidence="10">
    <location>
        <position position="827"/>
    </location>
    <ligand>
        <name>thiamine diphosphate</name>
        <dbReference type="ChEBI" id="CHEBI:58937"/>
    </ligand>
</feature>
<dbReference type="CDD" id="cd03377">
    <property type="entry name" value="TPP_PFOR_PNO"/>
    <property type="match status" value="1"/>
</dbReference>
<feature type="binding site" evidence="10">
    <location>
        <begin position="972"/>
        <end position="975"/>
    </location>
    <ligand>
        <name>thiamine diphosphate</name>
        <dbReference type="ChEBI" id="CHEBI:58937"/>
    </ligand>
</feature>
<evidence type="ECO:0000313" key="15">
    <source>
        <dbReference type="Proteomes" id="UP000005442"/>
    </source>
</evidence>
<dbReference type="PROSITE" id="PS51379">
    <property type="entry name" value="4FE4S_FER_2"/>
    <property type="match status" value="2"/>
</dbReference>
<dbReference type="eggNOG" id="COG1014">
    <property type="taxonomic scope" value="Bacteria"/>
</dbReference>
<sequence length="1190" mass="128938">MTRATVDGNEATVSVAYRLNEVCCIYPITPSSPMAELADEWSSAQRTNVWGNVPTVVEMQSEAGAAGALHGSLQSGALATTFTSSQGLLLMIPNMYKIAGELTSAVINVAARSVAAQGLSIFGDHSDVMAVRQTGFALLGSASVQEAHDLALVAQAATLTTRIPFVHFFDGFRTSHEINTIETLTDDDLRALVPEELVHAHRGRALTPERPFIRGTAQNPDVYFQARETVNPFYARVPDVVESLMARLGERTGRTMHILDYEGHPAAEHVLVLMGSGAETVKQTVGALVERGERVGVVQVRLYRPFPTRAFLDALPTSVRTVGVLDRTKEPGSIGEPLYLDVVAALAEAHADGERPVMPRAIGGRYGLSSKEFTPAMVAGVFAELAREQPRRRFTIGIDDDVSGSSIEYDPSFGIESPDTVGAIFFGLGSDGTVSANKNTIKILGAHEGLHAQAYFVYDSKKSGSQTESHLRFGPHPIRAPYLVTAANFVGCHQFRFLDKVDVLDRAAPGATLLLNCRLRSAKVWDALPRRVQEQILDKRITLYTVDADRIAREAGLAGRINIVLQTCFFVISEVLPQEQAIARIKESVAKTYGNRGADVLSKELAAVDAAVAGLQRIEVPALVTSTRMPAPLVPESAPEFVRTVTAEMMAGRGNLLPVSALPVDGTYPSGTTAYEKRNISDLVAVWDPDSCIQCGNCAFVCPHSVIRSKFYDESQLTEAPEEFDSAPLDAVGLPNARFSLQVYAEDCTGCGLCVEACPVVIPGGAVTKAINLGPAEPRVDTERKNIEFFESLPTNDRSRVDFGTVRGTQFLEPLFEFSGACAGCGETPYLKLLSQLFGDRLMVANATGCSSIYGGSLPTTPWTTNAAGRGPAWSNSLFEDNAEFGLGLRLAGDAHVQLARRRLAELRDPLGADLVDAILAAPQQRESELAAQRERLGELKDRLRGLDPVSAADLLSVVDHLIRRSVWIVGGDGWAYDIGSGGLDHVLSTGRNVNVLVLDTEVYSNTGGQMSKATPLGAVAKFASAGKTVPLKDLALQAIAYGSVYVAKVAMGADPQQTLQAFREAEAYDGPSLIIAYSQCIAHGIDMRLGMDQQYRAVASGHWPLLRYNPVLRATGENPFLLDSHRPRIPLDDYRKRELRYRSLANAEPVEYERLLGMAEQMIAQRWNVYEEMASRGPQSFQPDARREH</sequence>
<dbReference type="GO" id="GO:0051539">
    <property type="term" value="F:4 iron, 4 sulfur cluster binding"/>
    <property type="evidence" value="ECO:0007669"/>
    <property type="project" value="UniProtKB-KW"/>
</dbReference>
<feature type="binding site" evidence="10">
    <location>
        <position position="850"/>
    </location>
    <ligand>
        <name>thiamine diphosphate</name>
        <dbReference type="ChEBI" id="CHEBI:58937"/>
    </ligand>
</feature>
<dbReference type="Gene3D" id="3.40.50.970">
    <property type="match status" value="2"/>
</dbReference>
<dbReference type="Pfam" id="PF10371">
    <property type="entry name" value="EKR"/>
    <property type="match status" value="1"/>
</dbReference>
<protein>
    <submittedName>
        <fullName evidence="14">Pyruvate:ferredoxin (Flavodoxin) oxidoreductase, homodimeric</fullName>
    </submittedName>
</protein>
<evidence type="ECO:0000256" key="6">
    <source>
        <dbReference type="ARBA" id="ARBA00023002"/>
    </source>
</evidence>
<feature type="site" description="Important for catalytic activity" evidence="11">
    <location>
        <position position="1006"/>
    </location>
</feature>
<dbReference type="PANTHER" id="PTHR32154:SF0">
    <property type="entry name" value="PYRUVATE-FLAVODOXIN OXIDOREDUCTASE-RELATED"/>
    <property type="match status" value="1"/>
</dbReference>
<keyword evidence="15" id="KW-1185">Reference proteome</keyword>
<dbReference type="eggNOG" id="COG0674">
    <property type="taxonomic scope" value="Bacteria"/>
</dbReference>
<dbReference type="FunFam" id="3.40.920.10:FF:000001">
    <property type="entry name" value="Pyruvate:ferredoxin (Flavodoxin) oxidoreductase"/>
    <property type="match status" value="1"/>
</dbReference>
<organism evidence="14 15">
    <name type="scientific">Mycolicibacterium rhodesiae (strain NBB3)</name>
    <name type="common">Mycobacterium rhodesiae</name>
    <dbReference type="NCBI Taxonomy" id="710685"/>
    <lineage>
        <taxon>Bacteria</taxon>
        <taxon>Bacillati</taxon>
        <taxon>Actinomycetota</taxon>
        <taxon>Actinomycetes</taxon>
        <taxon>Mycobacteriales</taxon>
        <taxon>Mycobacteriaceae</taxon>
        <taxon>Mycolicibacterium</taxon>
    </lineage>
</organism>
<dbReference type="GO" id="GO:0005506">
    <property type="term" value="F:iron ion binding"/>
    <property type="evidence" value="ECO:0007669"/>
    <property type="project" value="InterPro"/>
</dbReference>
<keyword evidence="7 12" id="KW-0408">Iron</keyword>
<dbReference type="InterPro" id="IPR037112">
    <property type="entry name" value="Pyrv-flavodox_OxR_EKR_sf"/>
</dbReference>
<dbReference type="Gene3D" id="4.10.780.10">
    <property type="entry name" value="Pyruvate-flavodoxin oxidoreductase, EKR domain"/>
    <property type="match status" value="1"/>
</dbReference>
<keyword evidence="14" id="KW-0670">Pyruvate</keyword>
<dbReference type="InterPro" id="IPR011895">
    <property type="entry name" value="Pyrv_flavodox_OxRed"/>
</dbReference>
<feature type="binding site" evidence="10">
    <location>
        <position position="29"/>
    </location>
    <ligand>
        <name>pyruvate</name>
        <dbReference type="ChEBI" id="CHEBI:15361"/>
    </ligand>
</feature>
<dbReference type="PATRIC" id="fig|710685.3.peg.30"/>
<feature type="site" description="Important for catalytic activity" evidence="11">
    <location>
        <position position="29"/>
    </location>
</feature>
<comment type="similarity">
    <text evidence="1 9">Belongs to the pyruvate:ferredoxin/flavodoxin oxidoreductase family.</text>
</comment>
<feature type="binding site" evidence="10">
    <location>
        <position position="62"/>
    </location>
    <ligand>
        <name>thiamine diphosphate</name>
        <dbReference type="ChEBI" id="CHEBI:58937"/>
    </ligand>
</feature>
<keyword evidence="4 12" id="KW-0479">Metal-binding</keyword>
<feature type="binding site" evidence="12">
    <location>
        <position position="825"/>
    </location>
    <ligand>
        <name>[4Fe-4S] cluster</name>
        <dbReference type="ChEBI" id="CHEBI:49883"/>
        <label>3</label>
    </ligand>
</feature>
<evidence type="ECO:0000256" key="11">
    <source>
        <dbReference type="PIRSR" id="PIRSR000159-2"/>
    </source>
</evidence>
<dbReference type="InterPro" id="IPR050722">
    <property type="entry name" value="Pyruvate:ferred/Flavod_OxRd"/>
</dbReference>
<feature type="binding site" evidence="12">
    <location>
        <position position="850"/>
    </location>
    <ligand>
        <name>[4Fe-4S] cluster</name>
        <dbReference type="ChEBI" id="CHEBI:49883"/>
        <label>3</label>
    </ligand>
</feature>
<feature type="binding site" evidence="12">
    <location>
        <position position="692"/>
    </location>
    <ligand>
        <name>[4Fe-4S] cluster</name>
        <dbReference type="ChEBI" id="CHEBI:49883"/>
        <label>1</label>
    </ligand>
</feature>
<dbReference type="FunFam" id="3.40.50.970:FF:000012">
    <property type="entry name" value="Pyruvate:ferredoxin (Flavodoxin) oxidoreductase"/>
    <property type="match status" value="1"/>
</dbReference>
<feature type="binding site" evidence="12">
    <location>
        <position position="751"/>
    </location>
    <ligand>
        <name>[4Fe-4S] cluster</name>
        <dbReference type="ChEBI" id="CHEBI:49883"/>
        <label>2</label>
    </ligand>
</feature>
<keyword evidence="6 9" id="KW-0560">Oxidoreductase</keyword>
<proteinExistence type="inferred from homology"/>
<dbReference type="HOGENOM" id="CLU_002569_0_0_11"/>
<keyword evidence="8 12" id="KW-0411">Iron-sulfur</keyword>
<feature type="binding site" evidence="10">
    <location>
        <position position="112"/>
    </location>
    <ligand>
        <name>pyruvate</name>
        <dbReference type="ChEBI" id="CHEBI:15361"/>
    </ligand>
</feature>
<dbReference type="InterPro" id="IPR002880">
    <property type="entry name" value="Pyrv_Fd/Flavodoxin_OxRdtase_N"/>
</dbReference>
<evidence type="ECO:0000256" key="10">
    <source>
        <dbReference type="PIRSR" id="PIRSR000159-1"/>
    </source>
</evidence>
<feature type="binding site" evidence="12">
    <location>
        <position position="702"/>
    </location>
    <ligand>
        <name>[4Fe-4S] cluster</name>
        <dbReference type="ChEBI" id="CHEBI:49883"/>
        <label>2</label>
    </ligand>
</feature>
<dbReference type="InterPro" id="IPR017896">
    <property type="entry name" value="4Fe4S_Fe-S-bd"/>
</dbReference>
<dbReference type="InterPro" id="IPR033412">
    <property type="entry name" value="PFOR_II"/>
</dbReference>
<evidence type="ECO:0000256" key="8">
    <source>
        <dbReference type="ARBA" id="ARBA00023014"/>
    </source>
</evidence>
<feature type="binding site" evidence="12">
    <location>
        <position position="695"/>
    </location>
    <ligand>
        <name>[4Fe-4S] cluster</name>
        <dbReference type="ChEBI" id="CHEBI:49883"/>
        <label>1</label>
    </ligand>
</feature>
<evidence type="ECO:0000256" key="2">
    <source>
        <dbReference type="ARBA" id="ARBA00022448"/>
    </source>
</evidence>
<dbReference type="InterPro" id="IPR002869">
    <property type="entry name" value="Pyrv_flavodox_OxRed_cen"/>
</dbReference>
<dbReference type="Pfam" id="PF01855">
    <property type="entry name" value="POR_N"/>
    <property type="match status" value="1"/>
</dbReference>
<dbReference type="InterPro" id="IPR029061">
    <property type="entry name" value="THDP-binding"/>
</dbReference>
<feature type="binding site" evidence="12">
    <location>
        <position position="758"/>
    </location>
    <ligand>
        <name>[4Fe-4S] cluster</name>
        <dbReference type="ChEBI" id="CHEBI:49883"/>
        <label>1</label>
    </ligand>
</feature>
<dbReference type="CDD" id="cd07034">
    <property type="entry name" value="TPP_PYR_PFOR_IOR-alpha_like"/>
    <property type="match status" value="1"/>
</dbReference>
<dbReference type="OrthoDB" id="9794954at2"/>
<dbReference type="Pfam" id="PF17147">
    <property type="entry name" value="PFOR_II"/>
    <property type="match status" value="1"/>
</dbReference>
<dbReference type="Pfam" id="PF01558">
    <property type="entry name" value="POR"/>
    <property type="match status" value="1"/>
</dbReference>
<dbReference type="Gene3D" id="3.40.920.10">
    <property type="entry name" value="Pyruvate-ferredoxin oxidoreductase, PFOR, domain III"/>
    <property type="match status" value="1"/>
</dbReference>
<feature type="domain" description="4Fe-4S ferredoxin-type" evidence="13">
    <location>
        <begin position="683"/>
        <end position="712"/>
    </location>
</feature>
<dbReference type="GO" id="GO:0000287">
    <property type="term" value="F:magnesium ion binding"/>
    <property type="evidence" value="ECO:0007669"/>
    <property type="project" value="UniProtKB-ARBA"/>
</dbReference>
<feature type="binding site" evidence="12">
    <location>
        <position position="748"/>
    </location>
    <ligand>
        <name>[4Fe-4S] cluster</name>
        <dbReference type="ChEBI" id="CHEBI:49883"/>
        <label>2</label>
    </ligand>
</feature>
<evidence type="ECO:0000256" key="4">
    <source>
        <dbReference type="ARBA" id="ARBA00022723"/>
    </source>
</evidence>
<dbReference type="Pfam" id="PF02775">
    <property type="entry name" value="TPP_enzyme_C"/>
    <property type="match status" value="1"/>
</dbReference>
<feature type="binding site" evidence="12">
    <location>
        <position position="754"/>
    </location>
    <ligand>
        <name>[4Fe-4S] cluster</name>
        <dbReference type="ChEBI" id="CHEBI:49883"/>
        <label>2</label>
    </ligand>
</feature>
<dbReference type="FunFam" id="3.40.50.920:FF:000007">
    <property type="entry name" value="Pyruvate:ferredoxin (Flavodoxin) oxidoreductase"/>
    <property type="match status" value="1"/>
</dbReference>
<dbReference type="GO" id="GO:0022900">
    <property type="term" value="P:electron transport chain"/>
    <property type="evidence" value="ECO:0007669"/>
    <property type="project" value="InterPro"/>
</dbReference>
<dbReference type="PROSITE" id="PS00198">
    <property type="entry name" value="4FE4S_FER_1"/>
    <property type="match status" value="2"/>
</dbReference>
<dbReference type="InterPro" id="IPR011766">
    <property type="entry name" value="TPP_enzyme_TPP-bd"/>
</dbReference>
<dbReference type="Proteomes" id="UP000005442">
    <property type="component" value="Chromosome"/>
</dbReference>
<dbReference type="GO" id="GO:0030976">
    <property type="term" value="F:thiamine pyrophosphate binding"/>
    <property type="evidence" value="ECO:0007669"/>
    <property type="project" value="InterPro"/>
</dbReference>
<evidence type="ECO:0000256" key="9">
    <source>
        <dbReference type="PIRNR" id="PIRNR000159"/>
    </source>
</evidence>
<dbReference type="KEGG" id="mrh:MycrhN_0030"/>
<dbReference type="InterPro" id="IPR017900">
    <property type="entry name" value="4Fe4S_Fe_S_CS"/>
</dbReference>
<feature type="site" description="Important for catalytic activity" evidence="11">
    <location>
        <position position="112"/>
    </location>
</feature>
<dbReference type="GO" id="GO:0016903">
    <property type="term" value="F:oxidoreductase activity, acting on the aldehyde or oxo group of donors"/>
    <property type="evidence" value="ECO:0007669"/>
    <property type="project" value="InterPro"/>
</dbReference>
<dbReference type="STRING" id="710685.MycrhN_0030"/>
<evidence type="ECO:0000256" key="3">
    <source>
        <dbReference type="ARBA" id="ARBA00022485"/>
    </source>
</evidence>
<dbReference type="SUPFAM" id="SSF52518">
    <property type="entry name" value="Thiamin diphosphate-binding fold (THDP-binding)"/>
    <property type="match status" value="2"/>
</dbReference>
<accession>G8RXY9</accession>
<evidence type="ECO:0000313" key="14">
    <source>
        <dbReference type="EMBL" id="AEV70682.1"/>
    </source>
</evidence>
<evidence type="ECO:0000256" key="5">
    <source>
        <dbReference type="ARBA" id="ARBA00022982"/>
    </source>
</evidence>
<keyword evidence="3 12" id="KW-0004">4Fe-4S</keyword>
<feature type="binding site" evidence="12">
    <location>
        <position position="822"/>
    </location>
    <ligand>
        <name>[4Fe-4S] cluster</name>
        <dbReference type="ChEBI" id="CHEBI:49883"/>
        <label>3</label>
    </ligand>
</feature>
<dbReference type="eggNOG" id="COG1013">
    <property type="taxonomic scope" value="Bacteria"/>
</dbReference>
<feature type="binding site" evidence="12">
    <location>
        <position position="698"/>
    </location>
    <ligand>
        <name>[4Fe-4S] cluster</name>
        <dbReference type="ChEBI" id="CHEBI:49883"/>
        <label>1</label>
    </ligand>
</feature>
<dbReference type="Pfam" id="PF12838">
    <property type="entry name" value="Fer4_7"/>
    <property type="match status" value="1"/>
</dbReference>
<dbReference type="eggNOG" id="COG0479">
    <property type="taxonomic scope" value="Bacteria"/>
</dbReference>
<dbReference type="Gene3D" id="3.30.70.20">
    <property type="match status" value="1"/>
</dbReference>
<dbReference type="SUPFAM" id="SSF53323">
    <property type="entry name" value="Pyruvate-ferredoxin oxidoreductase, PFOR, domain III"/>
    <property type="match status" value="1"/>
</dbReference>
<evidence type="ECO:0000256" key="1">
    <source>
        <dbReference type="ARBA" id="ARBA00009032"/>
    </source>
</evidence>
<feature type="binding site" evidence="12">
    <location>
        <position position="1081"/>
    </location>
    <ligand>
        <name>[4Fe-4S] cluster</name>
        <dbReference type="ChEBI" id="CHEBI:49883"/>
        <label>3</label>
    </ligand>
</feature>
<feature type="binding site" evidence="10">
    <location>
        <begin position="1001"/>
        <end position="1006"/>
    </location>
    <ligand>
        <name>thiamine diphosphate</name>
        <dbReference type="ChEBI" id="CHEBI:58937"/>
    </ligand>
</feature>
<evidence type="ECO:0000259" key="13">
    <source>
        <dbReference type="PROSITE" id="PS51379"/>
    </source>
</evidence>
<dbReference type="Gene3D" id="3.40.50.920">
    <property type="match status" value="1"/>
</dbReference>
<dbReference type="PIRSF" id="PIRSF000159">
    <property type="entry name" value="NifJ"/>
    <property type="match status" value="1"/>
</dbReference>
<keyword evidence="2 9" id="KW-0813">Transport</keyword>
<dbReference type="GO" id="GO:0006979">
    <property type="term" value="P:response to oxidative stress"/>
    <property type="evidence" value="ECO:0007669"/>
    <property type="project" value="TreeGrafter"/>
</dbReference>
<keyword evidence="5 9" id="KW-0249">Electron transport</keyword>
<dbReference type="SUPFAM" id="SSF52922">
    <property type="entry name" value="TK C-terminal domain-like"/>
    <property type="match status" value="1"/>
</dbReference>